<evidence type="ECO:0000313" key="1">
    <source>
        <dbReference type="EMBL" id="ETJ05679.1"/>
    </source>
</evidence>
<feature type="non-terminal residue" evidence="1">
    <location>
        <position position="38"/>
    </location>
</feature>
<name>W1VNI1_9ACTO</name>
<gene>
    <name evidence="1" type="ORF">Q605_AUC00460G0002</name>
</gene>
<dbReference type="Proteomes" id="UP000018852">
    <property type="component" value="Unassembled WGS sequence"/>
</dbReference>
<protein>
    <submittedName>
        <fullName evidence="1">Uncharacterized protein</fullName>
    </submittedName>
</protein>
<sequence>MSIVNNGDGSATYSNLGTGLTIVNDGQGTALVSSGQQG</sequence>
<reference evidence="1 2" key="1">
    <citation type="submission" date="2013-12" db="EMBL/GenBank/DDBJ databases">
        <title>A Varibaculum cambriense genome reconstructed from a premature infant gut community with otherwise low bacterial novelty that shifts toward anaerobic metabolism during the third week of life.</title>
        <authorList>
            <person name="Brown C.T."/>
            <person name="Sharon I."/>
            <person name="Thomas B.C."/>
            <person name="Castelle C.J."/>
            <person name="Morowitz M.J."/>
            <person name="Banfield J.F."/>
        </authorList>
    </citation>
    <scope>NUCLEOTIDE SEQUENCE [LARGE SCALE GENOMIC DNA]</scope>
    <source>
        <strain evidence="2">DORA_12</strain>
    </source>
</reference>
<comment type="caution">
    <text evidence="1">The sequence shown here is derived from an EMBL/GenBank/DDBJ whole genome shotgun (WGS) entry which is preliminary data.</text>
</comment>
<accession>W1VNI1</accession>
<proteinExistence type="predicted"/>
<evidence type="ECO:0000313" key="2">
    <source>
        <dbReference type="Proteomes" id="UP000018852"/>
    </source>
</evidence>
<organism evidence="1 2">
    <name type="scientific">Actinomyces urogenitalis DORA_12</name>
    <dbReference type="NCBI Taxonomy" id="1403939"/>
    <lineage>
        <taxon>Bacteria</taxon>
        <taxon>Bacillati</taxon>
        <taxon>Actinomycetota</taxon>
        <taxon>Actinomycetes</taxon>
        <taxon>Actinomycetales</taxon>
        <taxon>Actinomycetaceae</taxon>
        <taxon>Actinomyces</taxon>
    </lineage>
</organism>
<dbReference type="AlphaFoldDB" id="W1VNI1"/>
<dbReference type="EMBL" id="AZLV01000460">
    <property type="protein sequence ID" value="ETJ05679.1"/>
    <property type="molecule type" value="Genomic_DNA"/>
</dbReference>